<dbReference type="InterPro" id="IPR016181">
    <property type="entry name" value="Acyl_CoA_acyltransferase"/>
</dbReference>
<proteinExistence type="predicted"/>
<evidence type="ECO:0000256" key="1">
    <source>
        <dbReference type="SAM" id="Phobius"/>
    </source>
</evidence>
<evidence type="ECO:0000313" key="3">
    <source>
        <dbReference type="EMBL" id="KAJ5600031.1"/>
    </source>
</evidence>
<dbReference type="GO" id="GO:0016747">
    <property type="term" value="F:acyltransferase activity, transferring groups other than amino-acyl groups"/>
    <property type="evidence" value="ECO:0007669"/>
    <property type="project" value="InterPro"/>
</dbReference>
<dbReference type="InterPro" id="IPR000182">
    <property type="entry name" value="GNAT_dom"/>
</dbReference>
<dbReference type="Gene3D" id="3.40.630.30">
    <property type="match status" value="1"/>
</dbReference>
<evidence type="ECO:0000313" key="4">
    <source>
        <dbReference type="Proteomes" id="UP001216150"/>
    </source>
</evidence>
<keyword evidence="1" id="KW-0472">Membrane</keyword>
<sequence length="232" mass="26742">MDLTSEITLIPWDPLSESHRMLLVKQRVDCSWDMELVQEIWRDEQIRGDKCIYWIVSFTFTALACSLFQSLGGGDREKLLDTATSIYAAKREPTQAEFIPIGHIGLDSKNKKAEELDLEIPSEGAFWIKSFFVLHDFQGKGIGRAAMDEIERIAAQDPLNARILMLDTVERGDALREEFAKATYGGLQKVPNQDWYSRRGYRSLGIVQNYYHIKDKNGKVWDTKTIFMRRDL</sequence>
<feature type="domain" description="N-acetyltransferase" evidence="2">
    <location>
        <begin position="66"/>
        <end position="232"/>
    </location>
</feature>
<feature type="transmembrane region" description="Helical" evidence="1">
    <location>
        <begin position="51"/>
        <end position="71"/>
    </location>
</feature>
<name>A0AAD6H2C9_9EURO</name>
<dbReference type="PROSITE" id="PS51186">
    <property type="entry name" value="GNAT"/>
    <property type="match status" value="1"/>
</dbReference>
<protein>
    <recommendedName>
        <fullName evidence="2">N-acetyltransferase domain-containing protein</fullName>
    </recommendedName>
</protein>
<evidence type="ECO:0000259" key="2">
    <source>
        <dbReference type="PROSITE" id="PS51186"/>
    </source>
</evidence>
<keyword evidence="1" id="KW-0812">Transmembrane</keyword>
<organism evidence="3 4">
    <name type="scientific">Penicillium hetheringtonii</name>
    <dbReference type="NCBI Taxonomy" id="911720"/>
    <lineage>
        <taxon>Eukaryota</taxon>
        <taxon>Fungi</taxon>
        <taxon>Dikarya</taxon>
        <taxon>Ascomycota</taxon>
        <taxon>Pezizomycotina</taxon>
        <taxon>Eurotiomycetes</taxon>
        <taxon>Eurotiomycetidae</taxon>
        <taxon>Eurotiales</taxon>
        <taxon>Aspergillaceae</taxon>
        <taxon>Penicillium</taxon>
    </lineage>
</organism>
<dbReference type="EMBL" id="JAQJAC010000001">
    <property type="protein sequence ID" value="KAJ5600031.1"/>
    <property type="molecule type" value="Genomic_DNA"/>
</dbReference>
<dbReference type="Proteomes" id="UP001216150">
    <property type="component" value="Unassembled WGS sequence"/>
</dbReference>
<comment type="caution">
    <text evidence="3">The sequence shown here is derived from an EMBL/GenBank/DDBJ whole genome shotgun (WGS) entry which is preliminary data.</text>
</comment>
<gene>
    <name evidence="3" type="ORF">N7450_001098</name>
</gene>
<dbReference type="Pfam" id="PF00583">
    <property type="entry name" value="Acetyltransf_1"/>
    <property type="match status" value="1"/>
</dbReference>
<dbReference type="CDD" id="cd04301">
    <property type="entry name" value="NAT_SF"/>
    <property type="match status" value="1"/>
</dbReference>
<dbReference type="AlphaFoldDB" id="A0AAD6H2C9"/>
<keyword evidence="4" id="KW-1185">Reference proteome</keyword>
<accession>A0AAD6H2C9</accession>
<keyword evidence="1" id="KW-1133">Transmembrane helix</keyword>
<dbReference type="SUPFAM" id="SSF55729">
    <property type="entry name" value="Acyl-CoA N-acyltransferases (Nat)"/>
    <property type="match status" value="1"/>
</dbReference>
<reference evidence="3 4" key="1">
    <citation type="journal article" date="2023" name="IMA Fungus">
        <title>Comparative genomic study of the Penicillium genus elucidates a diverse pangenome and 15 lateral gene transfer events.</title>
        <authorList>
            <person name="Petersen C."/>
            <person name="Sorensen T."/>
            <person name="Nielsen M.R."/>
            <person name="Sondergaard T.E."/>
            <person name="Sorensen J.L."/>
            <person name="Fitzpatrick D.A."/>
            <person name="Frisvad J.C."/>
            <person name="Nielsen K.L."/>
        </authorList>
    </citation>
    <scope>NUCLEOTIDE SEQUENCE [LARGE SCALE GENOMIC DNA]</scope>
    <source>
        <strain evidence="3 4">IBT 29057</strain>
    </source>
</reference>